<proteinExistence type="predicted"/>
<evidence type="ECO:0000313" key="1">
    <source>
        <dbReference type="EMBL" id="KAF5775675.1"/>
    </source>
</evidence>
<dbReference type="GO" id="GO:0031267">
    <property type="term" value="F:small GTPase binding"/>
    <property type="evidence" value="ECO:0007669"/>
    <property type="project" value="InterPro"/>
</dbReference>
<dbReference type="Pfam" id="PF05994">
    <property type="entry name" value="FragX_IP"/>
    <property type="match status" value="1"/>
</dbReference>
<organism evidence="1 2">
    <name type="scientific">Helianthus annuus</name>
    <name type="common">Common sunflower</name>
    <dbReference type="NCBI Taxonomy" id="4232"/>
    <lineage>
        <taxon>Eukaryota</taxon>
        <taxon>Viridiplantae</taxon>
        <taxon>Streptophyta</taxon>
        <taxon>Embryophyta</taxon>
        <taxon>Tracheophyta</taxon>
        <taxon>Spermatophyta</taxon>
        <taxon>Magnoliopsida</taxon>
        <taxon>eudicotyledons</taxon>
        <taxon>Gunneridae</taxon>
        <taxon>Pentapetalae</taxon>
        <taxon>asterids</taxon>
        <taxon>campanulids</taxon>
        <taxon>Asterales</taxon>
        <taxon>Asteraceae</taxon>
        <taxon>Asteroideae</taxon>
        <taxon>Heliantheae alliance</taxon>
        <taxon>Heliantheae</taxon>
        <taxon>Helianthus</taxon>
    </lineage>
</organism>
<accession>A0A9K3HCV1</accession>
<protein>
    <submittedName>
        <fullName evidence="1">Cytoplasmic FMR1-interacting</fullName>
    </submittedName>
</protein>
<sequence>MAYSSITDHISTKITTLEPMITGLQQALPKSICLLPFDCGVTGCVRLVKELLKLQFKAELKTEILHGIKEVGSALYWMGSPPTLFHLLFSITARRFSNTIN</sequence>
<keyword evidence="2" id="KW-1185">Reference proteome</keyword>
<dbReference type="Proteomes" id="UP000215914">
    <property type="component" value="Unassembled WGS sequence"/>
</dbReference>
<comment type="caution">
    <text evidence="1">The sequence shown here is derived from an EMBL/GenBank/DDBJ whole genome shotgun (WGS) entry which is preliminary data.</text>
</comment>
<dbReference type="InterPro" id="IPR008081">
    <property type="entry name" value="Cytoplasmic_FMR1-int"/>
</dbReference>
<dbReference type="EMBL" id="MNCJ02000328">
    <property type="protein sequence ID" value="KAF5775675.1"/>
    <property type="molecule type" value="Genomic_DNA"/>
</dbReference>
<dbReference type="PANTHER" id="PTHR12195">
    <property type="entry name" value="CYTOPLASMIC FMR1-INTERACTING PROTEIN-RELATED"/>
    <property type="match status" value="1"/>
</dbReference>
<gene>
    <name evidence="1" type="ORF">HanXRQr2_Chr13g0614741</name>
</gene>
<reference evidence="1" key="1">
    <citation type="journal article" date="2017" name="Nature">
        <title>The sunflower genome provides insights into oil metabolism, flowering and Asterid evolution.</title>
        <authorList>
            <person name="Badouin H."/>
            <person name="Gouzy J."/>
            <person name="Grassa C.J."/>
            <person name="Murat F."/>
            <person name="Staton S.E."/>
            <person name="Cottret L."/>
            <person name="Lelandais-Briere C."/>
            <person name="Owens G.L."/>
            <person name="Carrere S."/>
            <person name="Mayjonade B."/>
            <person name="Legrand L."/>
            <person name="Gill N."/>
            <person name="Kane N.C."/>
            <person name="Bowers J.E."/>
            <person name="Hubner S."/>
            <person name="Bellec A."/>
            <person name="Berard A."/>
            <person name="Berges H."/>
            <person name="Blanchet N."/>
            <person name="Boniface M.C."/>
            <person name="Brunel D."/>
            <person name="Catrice O."/>
            <person name="Chaidir N."/>
            <person name="Claudel C."/>
            <person name="Donnadieu C."/>
            <person name="Faraut T."/>
            <person name="Fievet G."/>
            <person name="Helmstetter N."/>
            <person name="King M."/>
            <person name="Knapp S.J."/>
            <person name="Lai Z."/>
            <person name="Le Paslier M.C."/>
            <person name="Lippi Y."/>
            <person name="Lorenzon L."/>
            <person name="Mandel J.R."/>
            <person name="Marage G."/>
            <person name="Marchand G."/>
            <person name="Marquand E."/>
            <person name="Bret-Mestries E."/>
            <person name="Morien E."/>
            <person name="Nambeesan S."/>
            <person name="Nguyen T."/>
            <person name="Pegot-Espagnet P."/>
            <person name="Pouilly N."/>
            <person name="Raftis F."/>
            <person name="Sallet E."/>
            <person name="Schiex T."/>
            <person name="Thomas J."/>
            <person name="Vandecasteele C."/>
            <person name="Vares D."/>
            <person name="Vear F."/>
            <person name="Vautrin S."/>
            <person name="Crespi M."/>
            <person name="Mangin B."/>
            <person name="Burke J.M."/>
            <person name="Salse J."/>
            <person name="Munos S."/>
            <person name="Vincourt P."/>
            <person name="Rieseberg L.H."/>
            <person name="Langlade N.B."/>
        </authorList>
    </citation>
    <scope>NUCLEOTIDE SEQUENCE</scope>
    <source>
        <tissue evidence="1">Leaves</tissue>
    </source>
</reference>
<dbReference type="Gramene" id="mRNA:HanXRQr2_Chr13g0614741">
    <property type="protein sequence ID" value="mRNA:HanXRQr2_Chr13g0614741"/>
    <property type="gene ID" value="HanXRQr2_Chr13g0614741"/>
</dbReference>
<reference evidence="1" key="2">
    <citation type="submission" date="2020-06" db="EMBL/GenBank/DDBJ databases">
        <title>Helianthus annuus Genome sequencing and assembly Release 2.</title>
        <authorList>
            <person name="Gouzy J."/>
            <person name="Langlade N."/>
            <person name="Munos S."/>
        </authorList>
    </citation>
    <scope>NUCLEOTIDE SEQUENCE</scope>
    <source>
        <tissue evidence="1">Leaves</tissue>
    </source>
</reference>
<dbReference type="AlphaFoldDB" id="A0A9K3HCV1"/>
<evidence type="ECO:0000313" key="2">
    <source>
        <dbReference type="Proteomes" id="UP000215914"/>
    </source>
</evidence>
<name>A0A9K3HCV1_HELAN</name>
<dbReference type="GO" id="GO:0030833">
    <property type="term" value="P:regulation of actin filament polymerization"/>
    <property type="evidence" value="ECO:0007669"/>
    <property type="project" value="InterPro"/>
</dbReference>